<gene>
    <name evidence="8" type="ORF">Cflav_PD4999</name>
</gene>
<evidence type="ECO:0000256" key="1">
    <source>
        <dbReference type="ARBA" id="ARBA00009943"/>
    </source>
</evidence>
<keyword evidence="4" id="KW-0573">Peptidoglycan synthesis</keyword>
<dbReference type="AlphaFoldDB" id="B9XD18"/>
<evidence type="ECO:0000256" key="6">
    <source>
        <dbReference type="ARBA" id="ARBA00023316"/>
    </source>
</evidence>
<dbReference type="InterPro" id="IPR038740">
    <property type="entry name" value="BioF2-like_GNAT_dom"/>
</dbReference>
<dbReference type="OrthoDB" id="9785911at2"/>
<sequence length="372" mass="42819">MKLIEHPLPAILQKADSTEFVPTQQAADFRVQTIDPVRNKNWEDQAGHFPAYSLFHSAAWARVLQKTYAFTPTYFVKGEGKVPEAMLPVMEVNSWLTGRRGISLPFTDDCTSLGLNSESVRHLFWEAVRFGKERNWKYLECRGGREWLPEACASLSFYGHILELKPDEELMFAALDPSVRRAIRKGRKDGIRVEVSDSLEAVRLFYALLCKTRRKHGLPPQPFKFFENIYDEIISKQMGKVVTAMYGQKPIAAGVYFQANEKGIYKYGASDEAFQHLRGNNLVMWEAIKWHLQHGFKSLHMGRTSIGNEGLRKFKLGWGCEEHQVEYIKYDLRKQKFVQDKDEAFGWHNTLFRCMPGFLSKVAGALLYKHVA</sequence>
<keyword evidence="6" id="KW-0961">Cell wall biogenesis/degradation</keyword>
<feature type="domain" description="BioF2-like acetyltransferase" evidence="7">
    <location>
        <begin position="179"/>
        <end position="307"/>
    </location>
</feature>
<dbReference type="Pfam" id="PF13480">
    <property type="entry name" value="Acetyltransf_6"/>
    <property type="match status" value="1"/>
</dbReference>
<dbReference type="PANTHER" id="PTHR36174">
    <property type="entry name" value="LIPID II:GLYCINE GLYCYLTRANSFERASE"/>
    <property type="match status" value="1"/>
</dbReference>
<dbReference type="PROSITE" id="PS51191">
    <property type="entry name" value="FEMABX"/>
    <property type="match status" value="1"/>
</dbReference>
<dbReference type="EMBL" id="ABOX02000005">
    <property type="protein sequence ID" value="EEF62364.1"/>
    <property type="molecule type" value="Genomic_DNA"/>
</dbReference>
<dbReference type="GO" id="GO:0016755">
    <property type="term" value="F:aminoacyltransferase activity"/>
    <property type="evidence" value="ECO:0007669"/>
    <property type="project" value="InterPro"/>
</dbReference>
<keyword evidence="2" id="KW-0808">Transferase</keyword>
<dbReference type="Gene3D" id="3.40.630.30">
    <property type="match status" value="1"/>
</dbReference>
<dbReference type="STRING" id="320771.Cflav_PD4999"/>
<evidence type="ECO:0000256" key="2">
    <source>
        <dbReference type="ARBA" id="ARBA00022679"/>
    </source>
</evidence>
<reference evidence="8 9" key="1">
    <citation type="journal article" date="2011" name="J. Bacteriol.">
        <title>Genome sequence of 'Pedosphaera parvula' Ellin514, an aerobic Verrucomicrobial isolate from pasture soil.</title>
        <authorList>
            <person name="Kant R."/>
            <person name="van Passel M.W."/>
            <person name="Sangwan P."/>
            <person name="Palva A."/>
            <person name="Lucas S."/>
            <person name="Copeland A."/>
            <person name="Lapidus A."/>
            <person name="Glavina Del Rio T."/>
            <person name="Dalin E."/>
            <person name="Tice H."/>
            <person name="Bruce D."/>
            <person name="Goodwin L."/>
            <person name="Pitluck S."/>
            <person name="Chertkov O."/>
            <person name="Larimer F.W."/>
            <person name="Land M.L."/>
            <person name="Hauser L."/>
            <person name="Brettin T.S."/>
            <person name="Detter J.C."/>
            <person name="Han S."/>
            <person name="de Vos W.M."/>
            <person name="Janssen P.H."/>
            <person name="Smidt H."/>
        </authorList>
    </citation>
    <scope>NUCLEOTIDE SEQUENCE [LARGE SCALE GENOMIC DNA]</scope>
    <source>
        <strain evidence="8 9">Ellin514</strain>
    </source>
</reference>
<proteinExistence type="inferred from homology"/>
<dbReference type="GO" id="GO:0071555">
    <property type="term" value="P:cell wall organization"/>
    <property type="evidence" value="ECO:0007669"/>
    <property type="project" value="UniProtKB-KW"/>
</dbReference>
<dbReference type="GO" id="GO:0008360">
    <property type="term" value="P:regulation of cell shape"/>
    <property type="evidence" value="ECO:0007669"/>
    <property type="project" value="UniProtKB-KW"/>
</dbReference>
<evidence type="ECO:0000313" key="8">
    <source>
        <dbReference type="EMBL" id="EEF62364.1"/>
    </source>
</evidence>
<evidence type="ECO:0000256" key="3">
    <source>
        <dbReference type="ARBA" id="ARBA00022960"/>
    </source>
</evidence>
<protein>
    <recommendedName>
        <fullName evidence="7">BioF2-like acetyltransferase domain-containing protein</fullName>
    </recommendedName>
</protein>
<name>B9XD18_PEDPL</name>
<dbReference type="RefSeq" id="WP_007413716.1">
    <property type="nucleotide sequence ID" value="NZ_ABOX02000005.1"/>
</dbReference>
<dbReference type="PANTHER" id="PTHR36174:SF1">
    <property type="entry name" value="LIPID II:GLYCINE GLYCYLTRANSFERASE"/>
    <property type="match status" value="1"/>
</dbReference>
<keyword evidence="9" id="KW-1185">Reference proteome</keyword>
<evidence type="ECO:0000259" key="7">
    <source>
        <dbReference type="Pfam" id="PF13480"/>
    </source>
</evidence>
<evidence type="ECO:0000256" key="5">
    <source>
        <dbReference type="ARBA" id="ARBA00023315"/>
    </source>
</evidence>
<keyword evidence="3" id="KW-0133">Cell shape</keyword>
<accession>B9XD18</accession>
<comment type="caution">
    <text evidence="8">The sequence shown here is derived from an EMBL/GenBank/DDBJ whole genome shotgun (WGS) entry which is preliminary data.</text>
</comment>
<dbReference type="InterPro" id="IPR003447">
    <property type="entry name" value="FEMABX"/>
</dbReference>
<organism evidence="8 9">
    <name type="scientific">Pedosphaera parvula (strain Ellin514)</name>
    <dbReference type="NCBI Taxonomy" id="320771"/>
    <lineage>
        <taxon>Bacteria</taxon>
        <taxon>Pseudomonadati</taxon>
        <taxon>Verrucomicrobiota</taxon>
        <taxon>Pedosphaerae</taxon>
        <taxon>Pedosphaerales</taxon>
        <taxon>Pedosphaeraceae</taxon>
        <taxon>Pedosphaera</taxon>
    </lineage>
</organism>
<dbReference type="InterPro" id="IPR016181">
    <property type="entry name" value="Acyl_CoA_acyltransferase"/>
</dbReference>
<dbReference type="SUPFAM" id="SSF55729">
    <property type="entry name" value="Acyl-CoA N-acyltransferases (Nat)"/>
    <property type="match status" value="1"/>
</dbReference>
<dbReference type="Proteomes" id="UP000003688">
    <property type="component" value="Unassembled WGS sequence"/>
</dbReference>
<dbReference type="InterPro" id="IPR050644">
    <property type="entry name" value="PG_Glycine_Bridge_Synth"/>
</dbReference>
<dbReference type="GO" id="GO:0009252">
    <property type="term" value="P:peptidoglycan biosynthetic process"/>
    <property type="evidence" value="ECO:0007669"/>
    <property type="project" value="UniProtKB-KW"/>
</dbReference>
<evidence type="ECO:0000313" key="9">
    <source>
        <dbReference type="Proteomes" id="UP000003688"/>
    </source>
</evidence>
<comment type="similarity">
    <text evidence="1">Belongs to the FemABX family.</text>
</comment>
<keyword evidence="5" id="KW-0012">Acyltransferase</keyword>
<evidence type="ECO:0000256" key="4">
    <source>
        <dbReference type="ARBA" id="ARBA00022984"/>
    </source>
</evidence>